<sequence length="267" mass="30536">MKILLKNRALLKISGEDAESFLQNQLSNDISAIEDNKIQLNAYCTHQGKIIVLFKVFKNKENYFLDFPKNLLDIVEKRLKMFVLMSKVEILNVTDDFKIIGTINKEDNNNSFKLYKNISICYLPKDTKINTLGDNTLWQKILIENKIPEVELSTTEKFTPQMLNLDLEEVNGVSWIKGCYPGQEVIARLHYLGKAKRRLFQVKTTENKMKVGDVLFSNQSKSLKKTGIIVSFVECDFGNICLATLEISQQNEVIYLNNADGAVIEVL</sequence>
<dbReference type="SUPFAM" id="SSF103025">
    <property type="entry name" value="Folate-binding domain"/>
    <property type="match status" value="1"/>
</dbReference>
<evidence type="ECO:0000256" key="1">
    <source>
        <dbReference type="ARBA" id="ARBA00004173"/>
    </source>
</evidence>
<reference evidence="4" key="1">
    <citation type="submission" date="2016-10" db="EMBL/GenBank/DDBJ databases">
        <authorList>
            <person name="de Groot N.N."/>
        </authorList>
    </citation>
    <scope>NUCLEOTIDE SEQUENCE</scope>
</reference>
<dbReference type="Gene3D" id="3.30.1360.120">
    <property type="entry name" value="Probable tRNA modification gtpase trme, domain 1"/>
    <property type="match status" value="1"/>
</dbReference>
<comment type="subcellular location">
    <subcellularLocation>
        <location evidence="1">Mitochondrion</location>
    </subcellularLocation>
</comment>
<dbReference type="GO" id="GO:0016226">
    <property type="term" value="P:iron-sulfur cluster assembly"/>
    <property type="evidence" value="ECO:0007669"/>
    <property type="project" value="TreeGrafter"/>
</dbReference>
<dbReference type="NCBIfam" id="TIGR03317">
    <property type="entry name" value="ygfZ_signature"/>
    <property type="match status" value="1"/>
</dbReference>
<dbReference type="PANTHER" id="PTHR22602:SF0">
    <property type="entry name" value="TRANSFERASE CAF17, MITOCHONDRIAL-RELATED"/>
    <property type="match status" value="1"/>
</dbReference>
<evidence type="ECO:0000256" key="2">
    <source>
        <dbReference type="ARBA" id="ARBA00022946"/>
    </source>
</evidence>
<dbReference type="EMBL" id="FPHJ01000049">
    <property type="protein sequence ID" value="SFV66003.1"/>
    <property type="molecule type" value="Genomic_DNA"/>
</dbReference>
<dbReference type="InterPro" id="IPR017703">
    <property type="entry name" value="YgfZ/GCV_T_CS"/>
</dbReference>
<dbReference type="GO" id="GO:0005739">
    <property type="term" value="C:mitochondrion"/>
    <property type="evidence" value="ECO:0007669"/>
    <property type="project" value="UniProtKB-SubCell"/>
</dbReference>
<evidence type="ECO:0000256" key="3">
    <source>
        <dbReference type="ARBA" id="ARBA00023128"/>
    </source>
</evidence>
<dbReference type="PANTHER" id="PTHR22602">
    <property type="entry name" value="TRANSFERASE CAF17, MITOCHONDRIAL-RELATED"/>
    <property type="match status" value="1"/>
</dbReference>
<name>A0A1W1CJX9_9ZZZZ</name>
<dbReference type="InterPro" id="IPR027266">
    <property type="entry name" value="TrmE/GcvT-like"/>
</dbReference>
<accession>A0A1W1CJX9</accession>
<dbReference type="AlphaFoldDB" id="A0A1W1CJX9"/>
<dbReference type="InterPro" id="IPR045179">
    <property type="entry name" value="YgfZ/GcvT"/>
</dbReference>
<evidence type="ECO:0000313" key="4">
    <source>
        <dbReference type="EMBL" id="SFV66003.1"/>
    </source>
</evidence>
<keyword evidence="3" id="KW-0496">Mitochondrion</keyword>
<proteinExistence type="predicted"/>
<gene>
    <name evidence="4" type="ORF">MNB_SUP05-5-591</name>
</gene>
<protein>
    <submittedName>
        <fullName evidence="4">Folate-dependent protein for Fe/S cluster synthesis/repair in oxidative stress</fullName>
    </submittedName>
</protein>
<organism evidence="4">
    <name type="scientific">hydrothermal vent metagenome</name>
    <dbReference type="NCBI Taxonomy" id="652676"/>
    <lineage>
        <taxon>unclassified sequences</taxon>
        <taxon>metagenomes</taxon>
        <taxon>ecological metagenomes</taxon>
    </lineage>
</organism>
<keyword evidence="2" id="KW-0809">Transit peptide</keyword>
<dbReference type="Gene3D" id="2.40.30.160">
    <property type="match status" value="1"/>
</dbReference>